<organism evidence="2 3">
    <name type="scientific">Lymnaea stagnalis</name>
    <name type="common">Great pond snail</name>
    <name type="synonym">Helix stagnalis</name>
    <dbReference type="NCBI Taxonomy" id="6523"/>
    <lineage>
        <taxon>Eukaryota</taxon>
        <taxon>Metazoa</taxon>
        <taxon>Spiralia</taxon>
        <taxon>Lophotrochozoa</taxon>
        <taxon>Mollusca</taxon>
        <taxon>Gastropoda</taxon>
        <taxon>Heterobranchia</taxon>
        <taxon>Euthyneura</taxon>
        <taxon>Panpulmonata</taxon>
        <taxon>Hygrophila</taxon>
        <taxon>Lymnaeoidea</taxon>
        <taxon>Lymnaeidae</taxon>
        <taxon>Lymnaea</taxon>
    </lineage>
</organism>
<keyword evidence="3" id="KW-1185">Reference proteome</keyword>
<evidence type="ECO:0000313" key="2">
    <source>
        <dbReference type="EMBL" id="CAL1526054.1"/>
    </source>
</evidence>
<dbReference type="SUPFAM" id="SSF53098">
    <property type="entry name" value="Ribonuclease H-like"/>
    <property type="match status" value="1"/>
</dbReference>
<dbReference type="PANTHER" id="PTHR37162:SF1">
    <property type="entry name" value="BED-TYPE DOMAIN-CONTAINING PROTEIN"/>
    <property type="match status" value="1"/>
</dbReference>
<feature type="region of interest" description="Disordered" evidence="1">
    <location>
        <begin position="1"/>
        <end position="35"/>
    </location>
</feature>
<comment type="caution">
    <text evidence="2">The sequence shown here is derived from an EMBL/GenBank/DDBJ whole genome shotgun (WGS) entry which is preliminary data.</text>
</comment>
<evidence type="ECO:0000256" key="1">
    <source>
        <dbReference type="SAM" id="MobiDB-lite"/>
    </source>
</evidence>
<dbReference type="InterPro" id="IPR012337">
    <property type="entry name" value="RNaseH-like_sf"/>
</dbReference>
<sequence length="741" mass="84274">MKRKDKSNDSETDMSNNGDNCDSTPGPSKKPKSKTWYKQHFNSDWLQNPDFKDWLEPDPVDRFIVRCKQCAVTLKNANKTGLVKHMITKKHMRNFELKKEVTNTTEAIDPPKEPSLKEKVANAELLLTAFMSEYNIPFLQTDRLMDLFQKMFTDSAIAQSMNMKRTKASYLMQDGISREERNHIAEICRKTKFSLIIDEGSEIPVGQLLALVVRYYDETSCEVTDALLDCIEVKDATLEALYYTMKKLLEDKQIPLSNIIGYASDNCSAVTDLNSGLASFLMRDLPSVFTLGCICHSFTLCADHASQCLPLWLDTFIKNTCSYFTRTSKRQHVFQSLQEIANSQEHMSYKLSQTRWLSRGKVISCLLDQWDALLLFFQKEASAHKSDSAAEILTVMTTPGAKHSLLFVSYVLSKIARMDEEFQSENLRIHKVFASISDEYRNILDMFIKPEIMNAYHLADIDPTNATLHKQLEDIDVGGRCENLLLRQPLGDREPEYRHDFLMFLSHLCAEIKRRFPLSKDSVLAQVRAVGVEEALSTDVRLKSLIPLASSFPTLVAETDLDDLQDQWRLLPNSKDLLQNKDNLEPGVFWSMLRSTRDSNGLLKFELLARFMCSLMALPHSSARVESIFSQVNVVKTFQTNRLQGTTVTNRLLAMQAIGRKSDVGVSWTPPPSLIADVVEGRCHQRYKERVKDQQNRLSLIDLAEAGLMSQAVEILLPKAEAQSGEVQHSDLELEVEVAYI</sequence>
<evidence type="ECO:0000313" key="3">
    <source>
        <dbReference type="Proteomes" id="UP001497497"/>
    </source>
</evidence>
<protein>
    <submittedName>
        <fullName evidence="2">Uncharacterized protein</fullName>
    </submittedName>
</protein>
<dbReference type="EMBL" id="CAXITT010000002">
    <property type="protein sequence ID" value="CAL1526054.1"/>
    <property type="molecule type" value="Genomic_DNA"/>
</dbReference>
<name>A0AAV2H1B1_LYMST</name>
<dbReference type="PANTHER" id="PTHR37162">
    <property type="entry name" value="HAT FAMILY DIMERISATION DOMAINCONTAINING PROTEIN-RELATED"/>
    <property type="match status" value="1"/>
</dbReference>
<dbReference type="AlphaFoldDB" id="A0AAV2H1B1"/>
<gene>
    <name evidence="2" type="ORF">GSLYS_00000231001</name>
</gene>
<accession>A0AAV2H1B1</accession>
<proteinExistence type="predicted"/>
<dbReference type="Proteomes" id="UP001497497">
    <property type="component" value="Unassembled WGS sequence"/>
</dbReference>
<reference evidence="2 3" key="1">
    <citation type="submission" date="2024-04" db="EMBL/GenBank/DDBJ databases">
        <authorList>
            <consortium name="Genoscope - CEA"/>
            <person name="William W."/>
        </authorList>
    </citation>
    <scope>NUCLEOTIDE SEQUENCE [LARGE SCALE GENOMIC DNA]</scope>
</reference>
<feature type="compositionally biased region" description="Polar residues" evidence="1">
    <location>
        <begin position="13"/>
        <end position="22"/>
    </location>
</feature>